<evidence type="ECO:0000256" key="2">
    <source>
        <dbReference type="ARBA" id="ARBA00022438"/>
    </source>
</evidence>
<feature type="binding site" evidence="8">
    <location>
        <position position="213"/>
    </location>
    <ligand>
        <name>Zn(2+)</name>
        <dbReference type="ChEBI" id="CHEBI:29105"/>
        <label>2</label>
    </ligand>
</feature>
<feature type="active site" description="Proton acceptor" evidence="7">
    <location>
        <position position="212"/>
    </location>
</feature>
<dbReference type="RefSeq" id="WP_072285494.1">
    <property type="nucleotide sequence ID" value="NZ_CP015455.1"/>
</dbReference>
<protein>
    <submittedName>
        <fullName evidence="9">Hydrolase</fullName>
    </submittedName>
</protein>
<keyword evidence="2" id="KW-0031">Aminopeptidase</keyword>
<feature type="binding site" evidence="8">
    <location>
        <position position="67"/>
    </location>
    <ligand>
        <name>Zn(2+)</name>
        <dbReference type="ChEBI" id="CHEBI:29105"/>
        <label>1</label>
    </ligand>
</feature>
<name>A0A1L3GCW5_SYNAC</name>
<dbReference type="STRING" id="29542.A6070_09195"/>
<feature type="binding site" evidence="8">
    <location>
        <position position="322"/>
    </location>
    <ligand>
        <name>Zn(2+)</name>
        <dbReference type="ChEBI" id="CHEBI:29105"/>
        <label>2</label>
    </ligand>
</feature>
<dbReference type="CDD" id="cd05656">
    <property type="entry name" value="M42_Frv"/>
    <property type="match status" value="1"/>
</dbReference>
<evidence type="ECO:0000313" key="10">
    <source>
        <dbReference type="Proteomes" id="UP000182264"/>
    </source>
</evidence>
<dbReference type="Pfam" id="PF05343">
    <property type="entry name" value="Peptidase_M42"/>
    <property type="match status" value="1"/>
</dbReference>
<dbReference type="PANTHER" id="PTHR32481:SF20">
    <property type="entry name" value="AMINOPEPTIDASE YSDC"/>
    <property type="match status" value="1"/>
</dbReference>
<evidence type="ECO:0000256" key="1">
    <source>
        <dbReference type="ARBA" id="ARBA00006272"/>
    </source>
</evidence>
<evidence type="ECO:0000313" key="9">
    <source>
        <dbReference type="EMBL" id="APG23685.1"/>
    </source>
</evidence>
<dbReference type="AlphaFoldDB" id="A0A1L3GCW5"/>
<dbReference type="OrthoDB" id="9772053at2"/>
<dbReference type="InterPro" id="IPR008007">
    <property type="entry name" value="Peptidase_M42"/>
</dbReference>
<proteinExistence type="inferred from homology"/>
<comment type="similarity">
    <text evidence="1 6">Belongs to the peptidase M42 family.</text>
</comment>
<dbReference type="SUPFAM" id="SSF101821">
    <property type="entry name" value="Aminopeptidase/glucanase lid domain"/>
    <property type="match status" value="1"/>
</dbReference>
<dbReference type="GO" id="GO:0046872">
    <property type="term" value="F:metal ion binding"/>
    <property type="evidence" value="ECO:0007669"/>
    <property type="project" value="UniProtKB-UniRule"/>
</dbReference>
<evidence type="ECO:0000256" key="6">
    <source>
        <dbReference type="PIRNR" id="PIRNR001123"/>
    </source>
</evidence>
<feature type="binding site" evidence="8">
    <location>
        <position position="235"/>
    </location>
    <ligand>
        <name>Zn(2+)</name>
        <dbReference type="ChEBI" id="CHEBI:29105"/>
        <label>1</label>
    </ligand>
</feature>
<keyword evidence="5 9" id="KW-0378">Hydrolase</keyword>
<reference evidence="9 10" key="1">
    <citation type="journal article" date="2017" name="Genome Announc.">
        <title>Complete Genome Sequences of Two Acetylene-Fermenting Pelobacter acetylenicus Strains.</title>
        <authorList>
            <person name="Sutton J.M."/>
            <person name="Baesman S.M."/>
            <person name="Fierst J.L."/>
            <person name="Poret-Peterson A.T."/>
            <person name="Oremland R.S."/>
            <person name="Dunlap D.S."/>
            <person name="Akob D.M."/>
        </authorList>
    </citation>
    <scope>NUCLEOTIDE SEQUENCE [LARGE SCALE GENOMIC DNA]</scope>
    <source>
        <strain evidence="9 10">DSM 3247</strain>
    </source>
</reference>
<keyword evidence="3" id="KW-0645">Protease</keyword>
<dbReference type="PIRSF" id="PIRSF001123">
    <property type="entry name" value="PepA_GA"/>
    <property type="match status" value="1"/>
</dbReference>
<accession>A0A1L3GCW5</accession>
<feature type="binding site" evidence="8">
    <location>
        <position position="179"/>
    </location>
    <ligand>
        <name>Zn(2+)</name>
        <dbReference type="ChEBI" id="CHEBI:29105"/>
        <label>2</label>
    </ligand>
</feature>
<dbReference type="SUPFAM" id="SSF53187">
    <property type="entry name" value="Zn-dependent exopeptidases"/>
    <property type="match status" value="1"/>
</dbReference>
<dbReference type="InterPro" id="IPR051464">
    <property type="entry name" value="Peptidase_M42_aminopept"/>
</dbReference>
<dbReference type="InterPro" id="IPR023367">
    <property type="entry name" value="Peptidase_M42_dom2"/>
</dbReference>
<evidence type="ECO:0000256" key="8">
    <source>
        <dbReference type="PIRSR" id="PIRSR001123-2"/>
    </source>
</evidence>
<evidence type="ECO:0000256" key="4">
    <source>
        <dbReference type="ARBA" id="ARBA00022723"/>
    </source>
</evidence>
<evidence type="ECO:0000256" key="7">
    <source>
        <dbReference type="PIRSR" id="PIRSR001123-1"/>
    </source>
</evidence>
<dbReference type="GO" id="GO:0006508">
    <property type="term" value="P:proteolysis"/>
    <property type="evidence" value="ECO:0007669"/>
    <property type="project" value="UniProtKB-KW"/>
</dbReference>
<dbReference type="Gene3D" id="3.40.630.10">
    <property type="entry name" value="Zn peptidases"/>
    <property type="match status" value="1"/>
</dbReference>
<evidence type="ECO:0000256" key="5">
    <source>
        <dbReference type="ARBA" id="ARBA00022801"/>
    </source>
</evidence>
<dbReference type="KEGG" id="pace:A6070_09195"/>
<dbReference type="Gene3D" id="2.40.30.40">
    <property type="entry name" value="Peptidase M42, domain 2"/>
    <property type="match status" value="1"/>
</dbReference>
<keyword evidence="10" id="KW-1185">Reference proteome</keyword>
<organism evidence="9 10">
    <name type="scientific">Syntrophotalea acetylenica</name>
    <name type="common">Pelobacter acetylenicus</name>
    <dbReference type="NCBI Taxonomy" id="29542"/>
    <lineage>
        <taxon>Bacteria</taxon>
        <taxon>Pseudomonadati</taxon>
        <taxon>Thermodesulfobacteriota</taxon>
        <taxon>Desulfuromonadia</taxon>
        <taxon>Desulfuromonadales</taxon>
        <taxon>Syntrophotaleaceae</taxon>
        <taxon>Syntrophotalea</taxon>
    </lineage>
</organism>
<dbReference type="PANTHER" id="PTHR32481">
    <property type="entry name" value="AMINOPEPTIDASE"/>
    <property type="match status" value="1"/>
</dbReference>
<comment type="cofactor">
    <cofactor evidence="8">
        <name>a divalent metal cation</name>
        <dbReference type="ChEBI" id="CHEBI:60240"/>
    </cofactor>
    <text evidence="8">Binds 2 divalent metal cations per subunit.</text>
</comment>
<dbReference type="GO" id="GO:0004177">
    <property type="term" value="F:aminopeptidase activity"/>
    <property type="evidence" value="ECO:0007669"/>
    <property type="project" value="UniProtKB-UniRule"/>
</dbReference>
<sequence length="356" mass="38073">MNDRAVNFLKELVETPSPSGFEQPVQRVMRRELEPVADEVRTDVMGNVIARIGAASDGALRVMLAGHCDEIGFMVRYIDDKGFIYFAPIGGVDAHLVPGQRVHVHTAAGPVLGVVGKKPIHLMEAKDRETVVKLTSQFIDLGCVDAEAARNLVAVGDPVTFAVGFEPLQGALAASRGFDDKMGAFIVAEVLRAVRRRGVPPVEVFGVSTVQEEVGLRGATTSTFGIDPHIGIAVDVGFASDVPGVEMKEIGEFKVGGGPIISRGANIHPALFELLVRTAREEDIPCQIMGAPRGTGTDANAMQLSRAGVAAALVQVPLRYMHSPVEVLSLDDIDATIRLLTGVLFRLDNRFPIIPD</sequence>
<dbReference type="EMBL" id="CP015518">
    <property type="protein sequence ID" value="APG23685.1"/>
    <property type="molecule type" value="Genomic_DNA"/>
</dbReference>
<feature type="binding site" evidence="8">
    <location>
        <position position="179"/>
    </location>
    <ligand>
        <name>Zn(2+)</name>
        <dbReference type="ChEBI" id="CHEBI:29105"/>
        <label>1</label>
    </ligand>
</feature>
<gene>
    <name evidence="9" type="ORF">A7E75_00585</name>
</gene>
<evidence type="ECO:0000256" key="3">
    <source>
        <dbReference type="ARBA" id="ARBA00022670"/>
    </source>
</evidence>
<keyword evidence="4 8" id="KW-0479">Metal-binding</keyword>
<dbReference type="Proteomes" id="UP000182264">
    <property type="component" value="Chromosome"/>
</dbReference>